<evidence type="ECO:0000313" key="8">
    <source>
        <dbReference type="Proteomes" id="UP000287166"/>
    </source>
</evidence>
<reference evidence="7 8" key="1">
    <citation type="journal article" date="2018" name="Sci. Rep.">
        <title>Genome sequence of the cauliflower mushroom Sparassis crispa (Hanabiratake) and its association with beneficial usage.</title>
        <authorList>
            <person name="Kiyama R."/>
            <person name="Furutani Y."/>
            <person name="Kawaguchi K."/>
            <person name="Nakanishi T."/>
        </authorList>
    </citation>
    <scope>NUCLEOTIDE SEQUENCE [LARGE SCALE GENOMIC DNA]</scope>
</reference>
<keyword evidence="2 4" id="KW-0863">Zinc-finger</keyword>
<evidence type="ECO:0000256" key="1">
    <source>
        <dbReference type="ARBA" id="ARBA00022723"/>
    </source>
</evidence>
<dbReference type="PROSITE" id="PS50865">
    <property type="entry name" value="ZF_MYND_2"/>
    <property type="match status" value="1"/>
</dbReference>
<name>A0A401GRR5_9APHY</name>
<dbReference type="OrthoDB" id="5231159at2759"/>
<accession>A0A401GRR5</accession>
<evidence type="ECO:0000256" key="2">
    <source>
        <dbReference type="ARBA" id="ARBA00022771"/>
    </source>
</evidence>
<evidence type="ECO:0000256" key="3">
    <source>
        <dbReference type="ARBA" id="ARBA00022833"/>
    </source>
</evidence>
<organism evidence="7 8">
    <name type="scientific">Sparassis crispa</name>
    <dbReference type="NCBI Taxonomy" id="139825"/>
    <lineage>
        <taxon>Eukaryota</taxon>
        <taxon>Fungi</taxon>
        <taxon>Dikarya</taxon>
        <taxon>Basidiomycota</taxon>
        <taxon>Agaricomycotina</taxon>
        <taxon>Agaricomycetes</taxon>
        <taxon>Polyporales</taxon>
        <taxon>Sparassidaceae</taxon>
        <taxon>Sparassis</taxon>
    </lineage>
</organism>
<dbReference type="RefSeq" id="XP_027615831.1">
    <property type="nucleotide sequence ID" value="XM_027760030.1"/>
</dbReference>
<gene>
    <name evidence="7" type="ORF">SCP_0700990</name>
</gene>
<dbReference type="GO" id="GO:0008270">
    <property type="term" value="F:zinc ion binding"/>
    <property type="evidence" value="ECO:0007669"/>
    <property type="project" value="UniProtKB-KW"/>
</dbReference>
<dbReference type="InterPro" id="IPR002893">
    <property type="entry name" value="Znf_MYND"/>
</dbReference>
<feature type="domain" description="MYND-type" evidence="6">
    <location>
        <begin position="55"/>
        <end position="96"/>
    </location>
</feature>
<dbReference type="InParanoid" id="A0A401GRR5"/>
<protein>
    <recommendedName>
        <fullName evidence="6">MYND-type domain-containing protein</fullName>
    </recommendedName>
</protein>
<dbReference type="Pfam" id="PF01753">
    <property type="entry name" value="zf-MYND"/>
    <property type="match status" value="1"/>
</dbReference>
<evidence type="ECO:0000259" key="6">
    <source>
        <dbReference type="PROSITE" id="PS50865"/>
    </source>
</evidence>
<evidence type="ECO:0000313" key="7">
    <source>
        <dbReference type="EMBL" id="GBE84918.1"/>
    </source>
</evidence>
<dbReference type="EMBL" id="BFAD01000007">
    <property type="protein sequence ID" value="GBE84918.1"/>
    <property type="molecule type" value="Genomic_DNA"/>
</dbReference>
<dbReference type="Proteomes" id="UP000287166">
    <property type="component" value="Unassembled WGS sequence"/>
</dbReference>
<dbReference type="AlphaFoldDB" id="A0A401GRR5"/>
<feature type="region of interest" description="Disordered" evidence="5">
    <location>
        <begin position="287"/>
        <end position="324"/>
    </location>
</feature>
<dbReference type="Gene3D" id="6.10.140.2220">
    <property type="match status" value="1"/>
</dbReference>
<evidence type="ECO:0000256" key="4">
    <source>
        <dbReference type="PROSITE-ProRule" id="PRU00134"/>
    </source>
</evidence>
<proteinExistence type="predicted"/>
<keyword evidence="3" id="KW-0862">Zinc</keyword>
<sequence length="324" mass="36010">MSTVPVTPGEENHEGSILPPFIRVVDPSIRAAHERSMPTREERKENLNNILVPCDADCGKVLPRNELKLCSRCKQARYCSQVCQKVDWRARHKAECGEGPPKDLTLKLAERALAVPKIVEYLWMMSILTLELITDTSNAARFVVNIQCDTKAADLASYVERMMSGARESAEKAQVVLHVSKSVRVPLAGAPARTQKAAADAREKYTKDHRDADGRYSRDNPVVTFFFSSEEDATGKDGAISVSYVIPAWALGYMASNPKETLRSAVFGDSEVDMSMTTLRDGLNNLMRNDKQNKLRLRGYPSGTKPSPQEQSEQRKPVVVVAEE</sequence>
<dbReference type="GeneID" id="38781835"/>
<dbReference type="SUPFAM" id="SSF144232">
    <property type="entry name" value="HIT/MYND zinc finger-like"/>
    <property type="match status" value="1"/>
</dbReference>
<evidence type="ECO:0000256" key="5">
    <source>
        <dbReference type="SAM" id="MobiDB-lite"/>
    </source>
</evidence>
<keyword evidence="1" id="KW-0479">Metal-binding</keyword>
<comment type="caution">
    <text evidence="7">The sequence shown here is derived from an EMBL/GenBank/DDBJ whole genome shotgun (WGS) entry which is preliminary data.</text>
</comment>
<keyword evidence="8" id="KW-1185">Reference proteome</keyword>